<dbReference type="GO" id="GO:0016020">
    <property type="term" value="C:membrane"/>
    <property type="evidence" value="ECO:0007669"/>
    <property type="project" value="UniProtKB-SubCell"/>
</dbReference>
<feature type="transmembrane region" description="Helical" evidence="5">
    <location>
        <begin position="256"/>
        <end position="277"/>
    </location>
</feature>
<feature type="transmembrane region" description="Helical" evidence="5">
    <location>
        <begin position="33"/>
        <end position="51"/>
    </location>
</feature>
<feature type="domain" description="O-antigen ligase-related" evidence="6">
    <location>
        <begin position="212"/>
        <end position="353"/>
    </location>
</feature>
<evidence type="ECO:0000256" key="3">
    <source>
        <dbReference type="ARBA" id="ARBA00022989"/>
    </source>
</evidence>
<evidence type="ECO:0000256" key="4">
    <source>
        <dbReference type="ARBA" id="ARBA00023136"/>
    </source>
</evidence>
<accession>A0A1E3VZR7</accession>
<feature type="transmembrane region" description="Helical" evidence="5">
    <location>
        <begin position="346"/>
        <end position="368"/>
    </location>
</feature>
<dbReference type="InterPro" id="IPR051533">
    <property type="entry name" value="WaaL-like"/>
</dbReference>
<comment type="subcellular location">
    <subcellularLocation>
        <location evidence="1">Membrane</location>
        <topology evidence="1">Multi-pass membrane protein</topology>
    </subcellularLocation>
</comment>
<keyword evidence="4 5" id="KW-0472">Membrane</keyword>
<dbReference type="Proteomes" id="UP000094501">
    <property type="component" value="Unassembled WGS sequence"/>
</dbReference>
<evidence type="ECO:0000256" key="2">
    <source>
        <dbReference type="ARBA" id="ARBA00022692"/>
    </source>
</evidence>
<organism evidence="7 8">
    <name type="scientific">Methyloceanibacter methanicus</name>
    <dbReference type="NCBI Taxonomy" id="1774968"/>
    <lineage>
        <taxon>Bacteria</taxon>
        <taxon>Pseudomonadati</taxon>
        <taxon>Pseudomonadota</taxon>
        <taxon>Alphaproteobacteria</taxon>
        <taxon>Hyphomicrobiales</taxon>
        <taxon>Hyphomicrobiaceae</taxon>
        <taxon>Methyloceanibacter</taxon>
    </lineage>
</organism>
<dbReference type="Pfam" id="PF04932">
    <property type="entry name" value="Wzy_C"/>
    <property type="match status" value="1"/>
</dbReference>
<feature type="transmembrane region" description="Helical" evidence="5">
    <location>
        <begin position="230"/>
        <end position="249"/>
    </location>
</feature>
<name>A0A1E3VZR7_9HYPH</name>
<dbReference type="OrthoDB" id="9796592at2"/>
<feature type="transmembrane region" description="Helical" evidence="5">
    <location>
        <begin position="140"/>
        <end position="160"/>
    </location>
</feature>
<dbReference type="STRING" id="1774968.AUC68_07915"/>
<dbReference type="PANTHER" id="PTHR37422:SF21">
    <property type="entry name" value="EXOQ-LIKE PROTEIN"/>
    <property type="match status" value="1"/>
</dbReference>
<keyword evidence="8" id="KW-1185">Reference proteome</keyword>
<feature type="transmembrane region" description="Helical" evidence="5">
    <location>
        <begin position="108"/>
        <end position="128"/>
    </location>
</feature>
<dbReference type="RefSeq" id="WP_069437772.1">
    <property type="nucleotide sequence ID" value="NZ_LPWG01000012.1"/>
</dbReference>
<feature type="transmembrane region" description="Helical" evidence="5">
    <location>
        <begin position="180"/>
        <end position="199"/>
    </location>
</feature>
<dbReference type="AlphaFoldDB" id="A0A1E3VZR7"/>
<evidence type="ECO:0000256" key="1">
    <source>
        <dbReference type="ARBA" id="ARBA00004141"/>
    </source>
</evidence>
<evidence type="ECO:0000313" key="7">
    <source>
        <dbReference type="EMBL" id="ODR99055.1"/>
    </source>
</evidence>
<keyword evidence="3 5" id="KW-1133">Transmembrane helix</keyword>
<feature type="transmembrane region" description="Helical" evidence="5">
    <location>
        <begin position="57"/>
        <end position="74"/>
    </location>
</feature>
<dbReference type="InterPro" id="IPR007016">
    <property type="entry name" value="O-antigen_ligase-rel_domated"/>
</dbReference>
<protein>
    <recommendedName>
        <fullName evidence="6">O-antigen ligase-related domain-containing protein</fullName>
    </recommendedName>
</protein>
<evidence type="ECO:0000259" key="6">
    <source>
        <dbReference type="Pfam" id="PF04932"/>
    </source>
</evidence>
<feature type="transmembrane region" description="Helical" evidence="5">
    <location>
        <begin position="81"/>
        <end position="102"/>
    </location>
</feature>
<keyword evidence="2 5" id="KW-0812">Transmembrane</keyword>
<gene>
    <name evidence="7" type="ORF">AUC68_07915</name>
</gene>
<evidence type="ECO:0000256" key="5">
    <source>
        <dbReference type="SAM" id="Phobius"/>
    </source>
</evidence>
<feature type="transmembrane region" description="Helical" evidence="5">
    <location>
        <begin position="206"/>
        <end position="224"/>
    </location>
</feature>
<sequence length="403" mass="42900">MSVTYGGTAIEAPRAAQPIAPAQKHVRPGFKRLVLIYLWIAIASGCVVYVEPAPYDVLLLAAVILLPVAGLVALPRTLAIYLLALCGIAAGGYVASTQAGLLDVPVKHVTITLYLGLSSVVLAAFVAYDPIPHTRLIMSAYVAAALVASIAALVGYFNLVPPLYDILTEFGRARGTFKDPNVLGAFLVPAVLYAMNGVLTGRAPRALLWSAVLAVLFLATLLSFSRGAWLNVFTGLVAYGFLAFAASATNRKRIKLLVLAVLASLVAVGVLVSIQMVPQVAENLGERATFQQSYDVGPEGRFAGQAKAVDLVSSHPLGIGALEFARLHHPEDVHQVYLNMYLNTGWLGGTLYLFLVLATIALGLRLILRDRRFGDLGAVVWPRSSEWPSKGLWSIPTTGGTSI</sequence>
<proteinExistence type="predicted"/>
<dbReference type="PANTHER" id="PTHR37422">
    <property type="entry name" value="TEICHURONIC ACID BIOSYNTHESIS PROTEIN TUAE"/>
    <property type="match status" value="1"/>
</dbReference>
<comment type="caution">
    <text evidence="7">The sequence shown here is derived from an EMBL/GenBank/DDBJ whole genome shotgun (WGS) entry which is preliminary data.</text>
</comment>
<evidence type="ECO:0000313" key="8">
    <source>
        <dbReference type="Proteomes" id="UP000094501"/>
    </source>
</evidence>
<dbReference type="EMBL" id="LPWG01000012">
    <property type="protein sequence ID" value="ODR99055.1"/>
    <property type="molecule type" value="Genomic_DNA"/>
</dbReference>
<reference evidence="7 8" key="1">
    <citation type="journal article" date="2016" name="Environ. Microbiol.">
        <title>New Methyloceanibacter diversity from North Sea sediments includes methanotroph containing solely the soluble methane monooxygenase.</title>
        <authorList>
            <person name="Vekeman B."/>
            <person name="Kerckhof F.M."/>
            <person name="Cremers G."/>
            <person name="de Vos P."/>
            <person name="Vandamme P."/>
            <person name="Boon N."/>
            <person name="Op den Camp H.J."/>
            <person name="Heylen K."/>
        </authorList>
    </citation>
    <scope>NUCLEOTIDE SEQUENCE [LARGE SCALE GENOMIC DNA]</scope>
    <source>
        <strain evidence="7 8">R-67174</strain>
    </source>
</reference>